<keyword evidence="2" id="KW-0597">Phosphoprotein</keyword>
<comment type="caution">
    <text evidence="4">The sequence shown here is derived from an EMBL/GenBank/DDBJ whole genome shotgun (WGS) entry which is preliminary data.</text>
</comment>
<reference evidence="5" key="1">
    <citation type="journal article" date="2019" name="Int. J. Syst. Evol. Microbiol.">
        <title>The Global Catalogue of Microorganisms (GCM) 10K type strain sequencing project: providing services to taxonomists for standard genome sequencing and annotation.</title>
        <authorList>
            <consortium name="The Broad Institute Genomics Platform"/>
            <consortium name="The Broad Institute Genome Sequencing Center for Infectious Disease"/>
            <person name="Wu L."/>
            <person name="Ma J."/>
        </authorList>
    </citation>
    <scope>NUCLEOTIDE SEQUENCE [LARGE SCALE GENOMIC DNA]</scope>
    <source>
        <strain evidence="5">JCM 9092</strain>
    </source>
</reference>
<sequence>MPESGVEQPTEQLTEHTAESLSLWLIDCIATHLERTADTIDTGVPLSDYGLDSVYVLAVAAELEDHLDISLDPTVMWHNPTIDGLSKALVEELAQQNA</sequence>
<evidence type="ECO:0000313" key="5">
    <source>
        <dbReference type="Proteomes" id="UP001501637"/>
    </source>
</evidence>
<dbReference type="Gene3D" id="1.10.1200.10">
    <property type="entry name" value="ACP-like"/>
    <property type="match status" value="1"/>
</dbReference>
<dbReference type="SMART" id="SM00823">
    <property type="entry name" value="PKS_PP"/>
    <property type="match status" value="1"/>
</dbReference>
<evidence type="ECO:0000256" key="2">
    <source>
        <dbReference type="ARBA" id="ARBA00022553"/>
    </source>
</evidence>
<dbReference type="InterPro" id="IPR036736">
    <property type="entry name" value="ACP-like_sf"/>
</dbReference>
<dbReference type="InterPro" id="IPR020806">
    <property type="entry name" value="PKS_PP-bd"/>
</dbReference>
<dbReference type="InterPro" id="IPR009081">
    <property type="entry name" value="PP-bd_ACP"/>
</dbReference>
<accession>A0ABP6MBF6</accession>
<evidence type="ECO:0000313" key="4">
    <source>
        <dbReference type="EMBL" id="GAA3097362.1"/>
    </source>
</evidence>
<organism evidence="4 5">
    <name type="scientific">Streptomyces rectiviolaceus</name>
    <dbReference type="NCBI Taxonomy" id="332591"/>
    <lineage>
        <taxon>Bacteria</taxon>
        <taxon>Bacillati</taxon>
        <taxon>Actinomycetota</taxon>
        <taxon>Actinomycetes</taxon>
        <taxon>Kitasatosporales</taxon>
        <taxon>Streptomycetaceae</taxon>
        <taxon>Streptomyces</taxon>
    </lineage>
</organism>
<protein>
    <submittedName>
        <fullName evidence="4">Acyl carrier protein</fullName>
    </submittedName>
</protein>
<keyword evidence="1" id="KW-0596">Phosphopantetheine</keyword>
<dbReference type="PROSITE" id="PS50075">
    <property type="entry name" value="CARRIER"/>
    <property type="match status" value="1"/>
</dbReference>
<feature type="domain" description="Carrier" evidence="3">
    <location>
        <begin position="19"/>
        <end position="93"/>
    </location>
</feature>
<name>A0ABP6MBF6_9ACTN</name>
<evidence type="ECO:0000259" key="3">
    <source>
        <dbReference type="PROSITE" id="PS50075"/>
    </source>
</evidence>
<proteinExistence type="predicted"/>
<dbReference type="RefSeq" id="WP_344520342.1">
    <property type="nucleotide sequence ID" value="NZ_BAAAUG010000031.1"/>
</dbReference>
<evidence type="ECO:0000256" key="1">
    <source>
        <dbReference type="ARBA" id="ARBA00022450"/>
    </source>
</evidence>
<dbReference type="EMBL" id="BAAAUG010000031">
    <property type="protein sequence ID" value="GAA3097362.1"/>
    <property type="molecule type" value="Genomic_DNA"/>
</dbReference>
<dbReference type="Proteomes" id="UP001501637">
    <property type="component" value="Unassembled WGS sequence"/>
</dbReference>
<keyword evidence="5" id="KW-1185">Reference proteome</keyword>
<dbReference type="SUPFAM" id="SSF47336">
    <property type="entry name" value="ACP-like"/>
    <property type="match status" value="1"/>
</dbReference>
<dbReference type="Pfam" id="PF00550">
    <property type="entry name" value="PP-binding"/>
    <property type="match status" value="1"/>
</dbReference>
<gene>
    <name evidence="4" type="ORF">GCM10010449_20990</name>
</gene>